<feature type="binding site" evidence="6">
    <location>
        <position position="239"/>
    </location>
    <ligand>
        <name>substrate</name>
    </ligand>
</feature>
<evidence type="ECO:0000256" key="2">
    <source>
        <dbReference type="ARBA" id="ARBA00022679"/>
    </source>
</evidence>
<dbReference type="PRINTS" id="PR00476">
    <property type="entry name" value="PHFRCTKINASE"/>
</dbReference>
<dbReference type="GO" id="GO:0006002">
    <property type="term" value="P:fructose 6-phosphate metabolic process"/>
    <property type="evidence" value="ECO:0007669"/>
    <property type="project" value="InterPro"/>
</dbReference>
<evidence type="ECO:0000256" key="1">
    <source>
        <dbReference type="ARBA" id="ARBA00001946"/>
    </source>
</evidence>
<keyword evidence="6" id="KW-0963">Cytoplasm</keyword>
<keyword evidence="2 6" id="KW-0808">Transferase</keyword>
<dbReference type="GO" id="GO:0046872">
    <property type="term" value="F:metal ion binding"/>
    <property type="evidence" value="ECO:0007669"/>
    <property type="project" value="UniProtKB-KW"/>
</dbReference>
<dbReference type="InterPro" id="IPR000023">
    <property type="entry name" value="Phosphofructokinase_dom"/>
</dbReference>
<name>A0A9X3TV09_9BACL</name>
<proteinExistence type="inferred from homology"/>
<dbReference type="NCBIfam" id="NF010675">
    <property type="entry name" value="PRK14072.1"/>
    <property type="match status" value="1"/>
</dbReference>
<comment type="activity regulation">
    <text evidence="6">Non-allosteric.</text>
</comment>
<feature type="binding site" evidence="6">
    <location>
        <begin position="135"/>
        <end position="137"/>
    </location>
    <ligand>
        <name>substrate</name>
    </ligand>
</feature>
<gene>
    <name evidence="6" type="primary">pfp</name>
    <name evidence="8" type="ORF">O3V59_22485</name>
</gene>
<comment type="caution">
    <text evidence="6">Lacks conserved residue(s) required for the propagation of feature annotation.</text>
</comment>
<dbReference type="InterPro" id="IPR022953">
    <property type="entry name" value="ATP_PFK"/>
</dbReference>
<evidence type="ECO:0000256" key="6">
    <source>
        <dbReference type="HAMAP-Rule" id="MF_01978"/>
    </source>
</evidence>
<dbReference type="GO" id="GO:0005737">
    <property type="term" value="C:cytoplasm"/>
    <property type="evidence" value="ECO:0007669"/>
    <property type="project" value="UniProtKB-SubCell"/>
</dbReference>
<feature type="binding site" evidence="6">
    <location>
        <position position="107"/>
    </location>
    <ligand>
        <name>Mg(2+)</name>
        <dbReference type="ChEBI" id="CHEBI:18420"/>
        <note>catalytic</note>
    </ligand>
</feature>
<comment type="subcellular location">
    <subcellularLocation>
        <location evidence="6">Cytoplasm</location>
    </subcellularLocation>
</comment>
<dbReference type="Gene3D" id="3.40.50.460">
    <property type="entry name" value="Phosphofructokinase domain"/>
    <property type="match status" value="1"/>
</dbReference>
<evidence type="ECO:0000256" key="4">
    <source>
        <dbReference type="ARBA" id="ARBA00022777"/>
    </source>
</evidence>
<dbReference type="GO" id="GO:0003872">
    <property type="term" value="F:6-phosphofructokinase activity"/>
    <property type="evidence" value="ECO:0007669"/>
    <property type="project" value="UniProtKB-UniRule"/>
</dbReference>
<comment type="subunit">
    <text evidence="6">Homodimer.</text>
</comment>
<keyword evidence="9" id="KW-1185">Reference proteome</keyword>
<protein>
    <recommendedName>
        <fullName evidence="6">Pyrophosphate--fructose 6-phosphate 1-phosphotransferase</fullName>
        <ecNumber evidence="6">2.7.1.90</ecNumber>
    </recommendedName>
    <alternativeName>
        <fullName evidence="6">6-phosphofructokinase, pyrophosphate dependent</fullName>
    </alternativeName>
    <alternativeName>
        <fullName evidence="6">PPi-dependent phosphofructokinase</fullName>
        <shortName evidence="6">PPi-PFK</shortName>
    </alternativeName>
    <alternativeName>
        <fullName evidence="6">Pyrophosphate-dependent 6-phosphofructose-1-kinase</fullName>
    </alternativeName>
</protein>
<feature type="domain" description="Phosphofructokinase" evidence="7">
    <location>
        <begin position="5"/>
        <end position="296"/>
    </location>
</feature>
<evidence type="ECO:0000313" key="8">
    <source>
        <dbReference type="EMBL" id="MDA5111102.1"/>
    </source>
</evidence>
<dbReference type="HAMAP" id="MF_01978">
    <property type="entry name" value="Phosphofructokinase_II_B2"/>
    <property type="match status" value="1"/>
</dbReference>
<comment type="function">
    <text evidence="6">Catalyzes the phosphorylation of D-fructose 6-phosphate, the first committing step of glycolysis. Uses inorganic phosphate (PPi) as phosphoryl donor instead of ATP like common ATP-dependent phosphofructokinases (ATP-PFKs), which renders the reaction reversible, and can thus function both in glycolysis and gluconeogenesis. Consistently, PPi-PFK can replace the enzymes of both the forward (ATP-PFK) and reverse (fructose-bisphosphatase (FBPase)) reactions.</text>
</comment>
<sequence>MKGNCLIAQSGGPTAVMNNSLYGVIEAALLSDRVEKVWGARRGIYGLLHRDYIDLTQFSAAQLRTLRSTPGAALGSWRYKLTVDDVERIISNMQANNVRYFFFIGGNGSMQAAHMIHEAARTKGYELFVMGIPKTVDNDLMYTDHAPGFGSAAKFLATCLVDIGMDISSMPKSNRVTIVETMGRNTGWLAASCALARRQIPSVPQLVYIPEIPFSVEQFLQDVHQSYTQSGSVLVVVSEGVRDSSGQFVAGESISLDAIGRPQLGGVASYLASVIEKQLDLSARYILPSIWQRSGMLFSSGVDAEEAYLAGKHAFLYTQQETTGKMVNLTRIPGHSYAVSFGTVPLADVAGKERLFPLQWYDTEAKFVKQPFLDYVSPLIQGEVWVPRDNGLPVYESIVL</sequence>
<comment type="cofactor">
    <cofactor evidence="1 6">
        <name>Mg(2+)</name>
        <dbReference type="ChEBI" id="CHEBI:18420"/>
    </cofactor>
</comment>
<evidence type="ECO:0000256" key="3">
    <source>
        <dbReference type="ARBA" id="ARBA00022723"/>
    </source>
</evidence>
<dbReference type="Proteomes" id="UP001151071">
    <property type="component" value="Unassembled WGS sequence"/>
</dbReference>
<reference evidence="8" key="1">
    <citation type="submission" date="2022-12" db="EMBL/GenBank/DDBJ databases">
        <title>Draft genome sequence of the thermophilic strain Brevibacillus thermoruber HT42, isolated from Los Humeros, Puebla, Mexico, with biotechnological potential.</title>
        <authorList>
            <person name="Lara Sanchez J."/>
            <person name="Solis Palacios R."/>
            <person name="Bustos Baena A.S."/>
            <person name="Ruz Baez A.E."/>
            <person name="Espinosa Luna G."/>
            <person name="Oliart Ros R.M."/>
        </authorList>
    </citation>
    <scope>NUCLEOTIDE SEQUENCE</scope>
    <source>
        <strain evidence="8">HT42</strain>
    </source>
</reference>
<feature type="active site" description="Proton acceptor" evidence="6">
    <location>
        <position position="137"/>
    </location>
</feature>
<dbReference type="AlphaFoldDB" id="A0A9X3TV09"/>
<dbReference type="SUPFAM" id="SSF53784">
    <property type="entry name" value="Phosphofructokinase"/>
    <property type="match status" value="1"/>
</dbReference>
<feature type="binding site" evidence="6">
    <location>
        <position position="12"/>
    </location>
    <ligand>
        <name>diphosphate</name>
        <dbReference type="ChEBI" id="CHEBI:33019"/>
    </ligand>
</feature>
<dbReference type="Gene3D" id="3.40.50.450">
    <property type="match status" value="1"/>
</dbReference>
<evidence type="ECO:0000256" key="5">
    <source>
        <dbReference type="ARBA" id="ARBA00022842"/>
    </source>
</evidence>
<dbReference type="EC" id="2.7.1.90" evidence="6"/>
<dbReference type="EMBL" id="JAPYYP010000074">
    <property type="protein sequence ID" value="MDA5111102.1"/>
    <property type="molecule type" value="Genomic_DNA"/>
</dbReference>
<comment type="catalytic activity">
    <reaction evidence="6">
        <text>beta-D-fructose 6-phosphate + diphosphate = beta-D-fructose 1,6-bisphosphate + phosphate + H(+)</text>
        <dbReference type="Rhea" id="RHEA:13613"/>
        <dbReference type="ChEBI" id="CHEBI:15378"/>
        <dbReference type="ChEBI" id="CHEBI:32966"/>
        <dbReference type="ChEBI" id="CHEBI:33019"/>
        <dbReference type="ChEBI" id="CHEBI:43474"/>
        <dbReference type="ChEBI" id="CHEBI:57634"/>
        <dbReference type="EC" id="2.7.1.90"/>
    </reaction>
</comment>
<evidence type="ECO:0000313" key="9">
    <source>
        <dbReference type="Proteomes" id="UP001151071"/>
    </source>
</evidence>
<evidence type="ECO:0000259" key="7">
    <source>
        <dbReference type="Pfam" id="PF00365"/>
    </source>
</evidence>
<comment type="pathway">
    <text evidence="6">Carbohydrate degradation; glycolysis; D-glyceraldehyde 3-phosphate and glycerone phosphate from D-glucose: step 3/4.</text>
</comment>
<keyword evidence="5 6" id="KW-0460">Magnesium</keyword>
<dbReference type="GO" id="GO:0047334">
    <property type="term" value="F:diphosphate-fructose-6-phosphate 1-phosphotransferase activity"/>
    <property type="evidence" value="ECO:0007669"/>
    <property type="project" value="UniProtKB-EC"/>
</dbReference>
<dbReference type="PIRSF" id="PIRSF036483">
    <property type="entry name" value="PFK_XF0274"/>
    <property type="match status" value="1"/>
</dbReference>
<dbReference type="RefSeq" id="WP_271141120.1">
    <property type="nucleotide sequence ID" value="NZ_JAPYYP010000074.1"/>
</dbReference>
<dbReference type="PANTHER" id="PTHR45770">
    <property type="entry name" value="ATP-DEPENDENT 6-PHOSPHOFRUCTOKINASE 1"/>
    <property type="match status" value="1"/>
</dbReference>
<keyword evidence="6" id="KW-0324">Glycolysis</keyword>
<accession>A0A9X3TV09</accession>
<feature type="binding site" evidence="6">
    <location>
        <begin position="182"/>
        <end position="184"/>
    </location>
    <ligand>
        <name>substrate</name>
    </ligand>
</feature>
<dbReference type="Pfam" id="PF00365">
    <property type="entry name" value="PFK"/>
    <property type="match status" value="1"/>
</dbReference>
<organism evidence="8 9">
    <name type="scientific">Brevibacillus thermoruber</name>
    <dbReference type="NCBI Taxonomy" id="33942"/>
    <lineage>
        <taxon>Bacteria</taxon>
        <taxon>Bacillati</taxon>
        <taxon>Bacillota</taxon>
        <taxon>Bacilli</taxon>
        <taxon>Bacillales</taxon>
        <taxon>Paenibacillaceae</taxon>
        <taxon>Brevibacillus</taxon>
    </lineage>
</organism>
<keyword evidence="4 6" id="KW-0418">Kinase</keyword>
<dbReference type="InterPro" id="IPR035966">
    <property type="entry name" value="PKF_sf"/>
</dbReference>
<comment type="similarity">
    <text evidence="6">Belongs to the phosphofructokinase type A (PFKA) family. PPi-dependent PFK group II subfamily. Clade 'B2' sub-subfamily.</text>
</comment>
<feature type="site" description="Important for catalytic activity; stabilizes the transition state when the phosphoryl donor is PPi" evidence="6">
    <location>
        <position position="134"/>
    </location>
</feature>
<dbReference type="InterPro" id="IPR011404">
    <property type="entry name" value="PPi-PFK"/>
</dbReference>
<comment type="caution">
    <text evidence="8">The sequence shown here is derived from an EMBL/GenBank/DDBJ whole genome shotgun (WGS) entry which is preliminary data.</text>
</comment>
<keyword evidence="3 6" id="KW-0479">Metal-binding</keyword>
<dbReference type="InterPro" id="IPR050929">
    <property type="entry name" value="PFKA"/>
</dbReference>